<feature type="domain" description="UspA" evidence="2">
    <location>
        <begin position="1"/>
        <end position="147"/>
    </location>
</feature>
<name>A0ABY3YJT5_9FLAO</name>
<dbReference type="RefSeq" id="WP_242936484.1">
    <property type="nucleotide sequence ID" value="NZ_CP094326.1"/>
</dbReference>
<dbReference type="Proteomes" id="UP000829476">
    <property type="component" value="Chromosome"/>
</dbReference>
<proteinExistence type="inferred from homology"/>
<evidence type="ECO:0000256" key="1">
    <source>
        <dbReference type="ARBA" id="ARBA00008791"/>
    </source>
</evidence>
<evidence type="ECO:0000259" key="2">
    <source>
        <dbReference type="Pfam" id="PF00582"/>
    </source>
</evidence>
<organism evidence="3 4">
    <name type="scientific">Zhouia spongiae</name>
    <dbReference type="NCBI Taxonomy" id="2202721"/>
    <lineage>
        <taxon>Bacteria</taxon>
        <taxon>Pseudomonadati</taxon>
        <taxon>Bacteroidota</taxon>
        <taxon>Flavobacteriia</taxon>
        <taxon>Flavobacteriales</taxon>
        <taxon>Flavobacteriaceae</taxon>
        <taxon>Zhouia</taxon>
    </lineage>
</organism>
<keyword evidence="4" id="KW-1185">Reference proteome</keyword>
<dbReference type="Pfam" id="PF00582">
    <property type="entry name" value="Usp"/>
    <property type="match status" value="1"/>
</dbReference>
<comment type="similarity">
    <text evidence="1">Belongs to the universal stress protein A family.</text>
</comment>
<evidence type="ECO:0000313" key="4">
    <source>
        <dbReference type="Proteomes" id="UP000829476"/>
    </source>
</evidence>
<dbReference type="InterPro" id="IPR006016">
    <property type="entry name" value="UspA"/>
</dbReference>
<dbReference type="EMBL" id="CP094326">
    <property type="protein sequence ID" value="UNY98074.1"/>
    <property type="molecule type" value="Genomic_DNA"/>
</dbReference>
<dbReference type="InterPro" id="IPR006015">
    <property type="entry name" value="Universal_stress_UspA"/>
</dbReference>
<dbReference type="PANTHER" id="PTHR46268:SF6">
    <property type="entry name" value="UNIVERSAL STRESS PROTEIN UP12"/>
    <property type="match status" value="1"/>
</dbReference>
<dbReference type="SUPFAM" id="SSF52402">
    <property type="entry name" value="Adenine nucleotide alpha hydrolases-like"/>
    <property type="match status" value="2"/>
</dbReference>
<dbReference type="InterPro" id="IPR014729">
    <property type="entry name" value="Rossmann-like_a/b/a_fold"/>
</dbReference>
<dbReference type="Gene3D" id="3.40.50.620">
    <property type="entry name" value="HUPs"/>
    <property type="match status" value="2"/>
</dbReference>
<dbReference type="PRINTS" id="PR01438">
    <property type="entry name" value="UNVRSLSTRESS"/>
</dbReference>
<sequence length="284" mass="32305">MKNILLPTDFSENAWNAIDYAFQMFAIEADHFYMFNSYTPPTIQPTSGITSSKNTKILADMARKASEDGLEEIKKRIKDNYPDLVPKIKIISTYDTFVSGVKSAVKEFEIDLIVMGTKGSSGVKEVIIGSNTAGVIGHVTCSVLAIPESAKYKPVKEITFATEYDLYWEQSELNTMLQIAKKSDAAIRVLHALESRNELKEEQIRVKEYLDGVLNGIPHTYHTLSKLSLESAVRAFTESREVDMLCMVARHHNFFQRIFGKPRVEEISFHIQIPYLVLHEYTRR</sequence>
<protein>
    <submittedName>
        <fullName evidence="3">Universal stress protein</fullName>
    </submittedName>
</protein>
<evidence type="ECO:0000313" key="3">
    <source>
        <dbReference type="EMBL" id="UNY98074.1"/>
    </source>
</evidence>
<gene>
    <name evidence="3" type="ORF">MQE36_13385</name>
</gene>
<reference evidence="3 4" key="1">
    <citation type="journal article" date="2018" name="Int. J. Syst. Evol. Microbiol.">
        <title>Zhouia spongiae sp. nov., isolated from a marine sponge.</title>
        <authorList>
            <person name="Zhuang L."/>
            <person name="Lin B."/>
            <person name="Qin F."/>
            <person name="Luo L."/>
        </authorList>
    </citation>
    <scope>NUCLEOTIDE SEQUENCE [LARGE SCALE GENOMIC DNA]</scope>
    <source>
        <strain evidence="3 4">HN-Y44</strain>
    </source>
</reference>
<dbReference type="CDD" id="cd00293">
    <property type="entry name" value="USP-like"/>
    <property type="match status" value="1"/>
</dbReference>
<dbReference type="PANTHER" id="PTHR46268">
    <property type="entry name" value="STRESS RESPONSE PROTEIN NHAX"/>
    <property type="match status" value="1"/>
</dbReference>
<accession>A0ABY3YJT5</accession>